<dbReference type="Proteomes" id="UP000250642">
    <property type="component" value="Unassembled WGS sequence"/>
</dbReference>
<proteinExistence type="predicted"/>
<comment type="caution">
    <text evidence="1">The sequence shown here is derived from an EMBL/GenBank/DDBJ whole genome shotgun (WGS) entry which is preliminary data.</text>
</comment>
<dbReference type="PANTHER" id="PTHR37827:SF1">
    <property type="entry name" value="HNH DOMAIN-CONTAINING PROTEIN"/>
    <property type="match status" value="1"/>
</dbReference>
<sequence length="96" mass="11160">MNQRCELCGREPVETTVHHLTPKEMGGTHMPTADLCIPCHKQIHSLYTNRDIITLGLTEIQALRKDERIAPYIRWIRKQPATTIPRVRKSHHVRKS</sequence>
<keyword evidence="1" id="KW-0378">Hydrolase</keyword>
<dbReference type="AlphaFoldDB" id="A0A329QP99"/>
<keyword evidence="1" id="KW-0255">Endonuclease</keyword>
<gene>
    <name evidence="1" type="ORF">DC345_19525</name>
</gene>
<evidence type="ECO:0000313" key="2">
    <source>
        <dbReference type="Proteomes" id="UP000250642"/>
    </source>
</evidence>
<accession>A0A329QP99</accession>
<dbReference type="EMBL" id="QEVW01000012">
    <property type="protein sequence ID" value="RAW13539.1"/>
    <property type="molecule type" value="Genomic_DNA"/>
</dbReference>
<evidence type="ECO:0000313" key="1">
    <source>
        <dbReference type="EMBL" id="RAW13539.1"/>
    </source>
</evidence>
<name>A0A329QP99_9BACL</name>
<keyword evidence="1" id="KW-0540">Nuclease</keyword>
<dbReference type="PANTHER" id="PTHR37827">
    <property type="entry name" value="TUDOR DOMAIN-CONTAINING PROTEIN"/>
    <property type="match status" value="1"/>
</dbReference>
<protein>
    <submittedName>
        <fullName evidence="1">HNH endonuclease</fullName>
    </submittedName>
</protein>
<dbReference type="GO" id="GO:0004519">
    <property type="term" value="F:endonuclease activity"/>
    <property type="evidence" value="ECO:0007669"/>
    <property type="project" value="UniProtKB-KW"/>
</dbReference>
<dbReference type="RefSeq" id="WP_076289148.1">
    <property type="nucleotide sequence ID" value="NZ_CP175536.1"/>
</dbReference>
<dbReference type="Gene3D" id="1.10.30.50">
    <property type="match status" value="1"/>
</dbReference>
<reference evidence="1 2" key="1">
    <citation type="submission" date="2018-04" db="EMBL/GenBank/DDBJ databases">
        <title>Paenibacillus taichungensis Genome sequencing and assembly.</title>
        <authorList>
            <person name="Xu J."/>
            <person name="Rensing C."/>
            <person name="Mazhar H.S."/>
        </authorList>
    </citation>
    <scope>NUCLEOTIDE SEQUENCE [LARGE SCALE GENOMIC DNA]</scope>
    <source>
        <strain evidence="1 2">NC1</strain>
    </source>
</reference>
<organism evidence="1 2">
    <name type="scientific">Paenibacillus taichungensis</name>
    <dbReference type="NCBI Taxonomy" id="484184"/>
    <lineage>
        <taxon>Bacteria</taxon>
        <taxon>Bacillati</taxon>
        <taxon>Bacillota</taxon>
        <taxon>Bacilli</taxon>
        <taxon>Bacillales</taxon>
        <taxon>Paenibacillaceae</taxon>
        <taxon>Paenibacillus</taxon>
    </lineage>
</organism>